<proteinExistence type="predicted"/>
<protein>
    <submittedName>
        <fullName evidence="2">Uncharacterized protein</fullName>
    </submittedName>
</protein>
<evidence type="ECO:0000313" key="2">
    <source>
        <dbReference type="EMBL" id="ANP72295.1"/>
    </source>
</evidence>
<dbReference type="STRING" id="670052.PA27867_1333"/>
<dbReference type="EMBL" id="CP016282">
    <property type="protein sequence ID" value="ANP72295.1"/>
    <property type="molecule type" value="Genomic_DNA"/>
</dbReference>
<feature type="compositionally biased region" description="Polar residues" evidence="1">
    <location>
        <begin position="32"/>
        <end position="53"/>
    </location>
</feature>
<gene>
    <name evidence="2" type="ORF">PA27867_1333</name>
</gene>
<dbReference type="OrthoDB" id="5116842at2"/>
<accession>A0A1B1BI34</accession>
<keyword evidence="3" id="KW-1185">Reference proteome</keyword>
<evidence type="ECO:0000256" key="1">
    <source>
        <dbReference type="SAM" id="MobiDB-lite"/>
    </source>
</evidence>
<evidence type="ECO:0000313" key="3">
    <source>
        <dbReference type="Proteomes" id="UP000092582"/>
    </source>
</evidence>
<sequence>MVAIDRFTDPLVAQDASGAAESVEPASGESYGVQSLQGVSAQSQDVAATSGSADDSDLPPRTAADLIPVLALNGETGYAYPSDIDLARTNVLLDADAGFLDAVPTGQIPIYLADGVTLLGYVDSSRLLP</sequence>
<dbReference type="KEGG" id="cart:PA27867_1333"/>
<organism evidence="2 3">
    <name type="scientific">Cryobacterium arcticum</name>
    <dbReference type="NCBI Taxonomy" id="670052"/>
    <lineage>
        <taxon>Bacteria</taxon>
        <taxon>Bacillati</taxon>
        <taxon>Actinomycetota</taxon>
        <taxon>Actinomycetes</taxon>
        <taxon>Micrococcales</taxon>
        <taxon>Microbacteriaceae</taxon>
        <taxon>Cryobacterium</taxon>
    </lineage>
</organism>
<feature type="region of interest" description="Disordered" evidence="1">
    <location>
        <begin position="1"/>
        <end position="60"/>
    </location>
</feature>
<dbReference type="RefSeq" id="WP_157109148.1">
    <property type="nucleotide sequence ID" value="NZ_CP016282.1"/>
</dbReference>
<reference evidence="2 3" key="1">
    <citation type="submission" date="2016-06" db="EMBL/GenBank/DDBJ databases">
        <title>Genome sequencing of Cryobacterium arcticum PAMC 27867.</title>
        <authorList>
            <person name="Lee J."/>
            <person name="Kim O.-S."/>
        </authorList>
    </citation>
    <scope>NUCLEOTIDE SEQUENCE [LARGE SCALE GENOMIC DNA]</scope>
    <source>
        <strain evidence="2 3">PAMC 27867</strain>
    </source>
</reference>
<name>A0A1B1BI34_9MICO</name>
<dbReference type="Proteomes" id="UP000092582">
    <property type="component" value="Chromosome 1"/>
</dbReference>
<dbReference type="AlphaFoldDB" id="A0A1B1BI34"/>